<reference evidence="1 2" key="1">
    <citation type="submission" date="2020-03" db="EMBL/GenBank/DDBJ databases">
        <authorList>
            <person name="Zhu W."/>
        </authorList>
    </citation>
    <scope>NUCLEOTIDE SEQUENCE [LARGE SCALE GENOMIC DNA]</scope>
    <source>
        <strain evidence="1 2">323-1</strain>
    </source>
</reference>
<keyword evidence="2" id="KW-1185">Reference proteome</keyword>
<sequence>MHWESRQDPDAQNSYTKHYVYEPNRFVPLLQAGYQGFIKLISFSKVHEQRLSTA</sequence>
<proteinExistence type="predicted"/>
<dbReference type="AlphaFoldDB" id="A0A6G8RRN6"/>
<evidence type="ECO:0000313" key="2">
    <source>
        <dbReference type="Proteomes" id="UP000502297"/>
    </source>
</evidence>
<organism evidence="1 2">
    <name type="scientific">Acinetobacter shaoyimingii</name>
    <dbReference type="NCBI Taxonomy" id="2715164"/>
    <lineage>
        <taxon>Bacteria</taxon>
        <taxon>Pseudomonadati</taxon>
        <taxon>Pseudomonadota</taxon>
        <taxon>Gammaproteobacteria</taxon>
        <taxon>Moraxellales</taxon>
        <taxon>Moraxellaceae</taxon>
        <taxon>Acinetobacter</taxon>
    </lineage>
</organism>
<gene>
    <name evidence="1" type="ORF">G8E00_07915</name>
</gene>
<evidence type="ECO:0000313" key="1">
    <source>
        <dbReference type="EMBL" id="QIO04448.1"/>
    </source>
</evidence>
<dbReference type="EMBL" id="CP049801">
    <property type="protein sequence ID" value="QIO04448.1"/>
    <property type="molecule type" value="Genomic_DNA"/>
</dbReference>
<dbReference type="Proteomes" id="UP000502297">
    <property type="component" value="Chromosome"/>
</dbReference>
<accession>A0A6G8RRN6</accession>
<protein>
    <submittedName>
        <fullName evidence="1">Uncharacterized protein</fullName>
    </submittedName>
</protein>
<dbReference type="KEGG" id="asha:G8E00_07915"/>
<name>A0A6G8RRN6_9GAMM</name>